<evidence type="ECO:0000259" key="1">
    <source>
        <dbReference type="Pfam" id="PF19694"/>
    </source>
</evidence>
<protein>
    <submittedName>
        <fullName evidence="2">DUF6194 family protein</fullName>
    </submittedName>
</protein>
<evidence type="ECO:0000313" key="3">
    <source>
        <dbReference type="Proteomes" id="UP001596113"/>
    </source>
</evidence>
<comment type="caution">
    <text evidence="2">The sequence shown here is derived from an EMBL/GenBank/DDBJ whole genome shotgun (WGS) entry which is preliminary data.</text>
</comment>
<accession>A0ABW0I4D5</accession>
<proteinExistence type="predicted"/>
<gene>
    <name evidence="2" type="ORF">ACFPOF_33400</name>
</gene>
<dbReference type="RefSeq" id="WP_378140523.1">
    <property type="nucleotide sequence ID" value="NZ_JBHSMI010000068.1"/>
</dbReference>
<organism evidence="2 3">
    <name type="scientific">Cohnella soli</name>
    <dbReference type="NCBI Taxonomy" id="425005"/>
    <lineage>
        <taxon>Bacteria</taxon>
        <taxon>Bacillati</taxon>
        <taxon>Bacillota</taxon>
        <taxon>Bacilli</taxon>
        <taxon>Bacillales</taxon>
        <taxon>Paenibacillaceae</taxon>
        <taxon>Cohnella</taxon>
    </lineage>
</organism>
<feature type="domain" description="DUF6194" evidence="1">
    <location>
        <begin position="1"/>
        <end position="133"/>
    </location>
</feature>
<evidence type="ECO:0000313" key="2">
    <source>
        <dbReference type="EMBL" id="MFC5407644.1"/>
    </source>
</evidence>
<dbReference type="EMBL" id="JBHSMI010000068">
    <property type="protein sequence ID" value="MFC5407644.1"/>
    <property type="molecule type" value="Genomic_DNA"/>
</dbReference>
<reference evidence="3" key="1">
    <citation type="journal article" date="2019" name="Int. J. Syst. Evol. Microbiol.">
        <title>The Global Catalogue of Microorganisms (GCM) 10K type strain sequencing project: providing services to taxonomists for standard genome sequencing and annotation.</title>
        <authorList>
            <consortium name="The Broad Institute Genomics Platform"/>
            <consortium name="The Broad Institute Genome Sequencing Center for Infectious Disease"/>
            <person name="Wu L."/>
            <person name="Ma J."/>
        </authorList>
    </citation>
    <scope>NUCLEOTIDE SEQUENCE [LARGE SCALE GENOMIC DNA]</scope>
    <source>
        <strain evidence="3">CGMCC 1.18575</strain>
    </source>
</reference>
<keyword evidence="3" id="KW-1185">Reference proteome</keyword>
<dbReference type="InterPro" id="IPR045676">
    <property type="entry name" value="DUF6194"/>
</dbReference>
<dbReference type="Pfam" id="PF19694">
    <property type="entry name" value="DUF6194"/>
    <property type="match status" value="1"/>
</dbReference>
<dbReference type="Proteomes" id="UP001596113">
    <property type="component" value="Unassembled WGS sequence"/>
</dbReference>
<sequence>MKQADFEAFMLALPNVQREETFGYSFFFVGDDHRLPFVTIADSDNEYDDVSNLNREDVFRINIGVSKETFNNLIAGPKDGDIDYSVLNVFLPHPQYSRQYFVCILNPVGDSVEITKQLIQEAYSIASSRLQRSGGS</sequence>
<name>A0ABW0I4D5_9BACL</name>